<dbReference type="AlphaFoldDB" id="A0A8S9PF53"/>
<dbReference type="EMBL" id="QGKX02001521">
    <property type="protein sequence ID" value="KAF3512032.1"/>
    <property type="molecule type" value="Genomic_DNA"/>
</dbReference>
<evidence type="ECO:0000313" key="2">
    <source>
        <dbReference type="EMBL" id="KAF3512032.1"/>
    </source>
</evidence>
<evidence type="ECO:0000256" key="1">
    <source>
        <dbReference type="SAM" id="MobiDB-lite"/>
    </source>
</evidence>
<feature type="compositionally biased region" description="Acidic residues" evidence="1">
    <location>
        <begin position="26"/>
        <end position="50"/>
    </location>
</feature>
<sequence>MDSGDDMLDMYSGEDDFYSDDYKDSDNDDDDDDDDDGEPDYGFVEEEADDSAMIASHRSQLIKGYFYSLLSYGRC</sequence>
<name>A0A8S9PF53_BRACR</name>
<comment type="caution">
    <text evidence="2">The sequence shown here is derived from an EMBL/GenBank/DDBJ whole genome shotgun (WGS) entry which is preliminary data.</text>
</comment>
<evidence type="ECO:0000313" key="3">
    <source>
        <dbReference type="Proteomes" id="UP000712600"/>
    </source>
</evidence>
<gene>
    <name evidence="2" type="ORF">F2Q69_00001448</name>
</gene>
<feature type="region of interest" description="Disordered" evidence="1">
    <location>
        <begin position="1"/>
        <end position="50"/>
    </location>
</feature>
<feature type="compositionally biased region" description="Acidic residues" evidence="1">
    <location>
        <begin position="1"/>
        <end position="19"/>
    </location>
</feature>
<accession>A0A8S9PF53</accession>
<protein>
    <submittedName>
        <fullName evidence="2">Uncharacterized protein</fullName>
    </submittedName>
</protein>
<reference evidence="2" key="1">
    <citation type="submission" date="2019-12" db="EMBL/GenBank/DDBJ databases">
        <title>Genome sequencing and annotation of Brassica cretica.</title>
        <authorList>
            <person name="Studholme D.J."/>
            <person name="Sarris P."/>
        </authorList>
    </citation>
    <scope>NUCLEOTIDE SEQUENCE</scope>
    <source>
        <strain evidence="2">PFS-109/04</strain>
        <tissue evidence="2">Leaf</tissue>
    </source>
</reference>
<proteinExistence type="predicted"/>
<dbReference type="Proteomes" id="UP000712600">
    <property type="component" value="Unassembled WGS sequence"/>
</dbReference>
<organism evidence="2 3">
    <name type="scientific">Brassica cretica</name>
    <name type="common">Mustard</name>
    <dbReference type="NCBI Taxonomy" id="69181"/>
    <lineage>
        <taxon>Eukaryota</taxon>
        <taxon>Viridiplantae</taxon>
        <taxon>Streptophyta</taxon>
        <taxon>Embryophyta</taxon>
        <taxon>Tracheophyta</taxon>
        <taxon>Spermatophyta</taxon>
        <taxon>Magnoliopsida</taxon>
        <taxon>eudicotyledons</taxon>
        <taxon>Gunneridae</taxon>
        <taxon>Pentapetalae</taxon>
        <taxon>rosids</taxon>
        <taxon>malvids</taxon>
        <taxon>Brassicales</taxon>
        <taxon>Brassicaceae</taxon>
        <taxon>Brassiceae</taxon>
        <taxon>Brassica</taxon>
    </lineage>
</organism>